<reference evidence="3 6" key="3">
    <citation type="submission" date="2023-01" db="EMBL/GenBank/DDBJ databases">
        <title>Trichodesmium-associated heterotrophic epibiont bacteria.</title>
        <authorList>
            <person name="Cleveland C.S."/>
            <person name="Webb E.A."/>
        </authorList>
    </citation>
    <scope>NUCLEOTIDE SEQUENCE [LARGE SCALE GENOMIC DNA]</scope>
    <source>
        <strain evidence="3 6">USCH2</strain>
    </source>
</reference>
<organism evidence="2 4">
    <name type="scientific">Pseudoalteromonas lipolytica</name>
    <dbReference type="NCBI Taxonomy" id="570156"/>
    <lineage>
        <taxon>Bacteria</taxon>
        <taxon>Pseudomonadati</taxon>
        <taxon>Pseudomonadota</taxon>
        <taxon>Gammaproteobacteria</taxon>
        <taxon>Alteromonadales</taxon>
        <taxon>Pseudoalteromonadaceae</taxon>
        <taxon>Pseudoalteromonas</taxon>
    </lineage>
</organism>
<reference evidence="1 5" key="2">
    <citation type="submission" date="2018-08" db="EMBL/GenBank/DDBJ databases">
        <title>Draft genome sequence of Pseudoalteromonas donghaensis HJ51.</title>
        <authorList>
            <person name="Oh J."/>
            <person name="Roh D."/>
        </authorList>
    </citation>
    <scope>NUCLEOTIDE SEQUENCE [LARGE SCALE GENOMIC DNA]</scope>
    <source>
        <strain evidence="1 5">HJ51</strain>
    </source>
</reference>
<dbReference type="EMBL" id="LJTC01000012">
    <property type="protein sequence ID" value="KPM82301.1"/>
    <property type="molecule type" value="Genomic_DNA"/>
</dbReference>
<evidence type="ECO:0000313" key="5">
    <source>
        <dbReference type="Proteomes" id="UP000264605"/>
    </source>
</evidence>
<dbReference type="Proteomes" id="UP001377972">
    <property type="component" value="Unassembled WGS sequence"/>
</dbReference>
<reference evidence="2 4" key="1">
    <citation type="submission" date="2015-09" db="EMBL/GenBank/DDBJ databases">
        <title>Draft Genome Sequence of Pseudoalteromonas lipolytica UCD-48B.</title>
        <authorList>
            <person name="Krusor M."/>
            <person name="Coil D.A."/>
            <person name="Lang J.M."/>
            <person name="Eisen J.A."/>
            <person name="Alexiev A."/>
        </authorList>
    </citation>
    <scope>NUCLEOTIDE SEQUENCE [LARGE SCALE GENOMIC DNA]</scope>
    <source>
        <strain evidence="2 4">UCD-48B</strain>
    </source>
</reference>
<evidence type="ECO:0000313" key="6">
    <source>
        <dbReference type="Proteomes" id="UP001377972"/>
    </source>
</evidence>
<dbReference type="EMBL" id="JAQPZS010000028">
    <property type="protein sequence ID" value="MEJ6498342.1"/>
    <property type="molecule type" value="Genomic_DNA"/>
</dbReference>
<dbReference type="AlphaFoldDB" id="A0A0P7DXQ1"/>
<dbReference type="GeneID" id="99504244"/>
<accession>A0AAD0RWT0</accession>
<dbReference type="RefSeq" id="WP_054554124.1">
    <property type="nucleotide sequence ID" value="NZ_CP032090.1"/>
</dbReference>
<evidence type="ECO:0000313" key="1">
    <source>
        <dbReference type="EMBL" id="AXV64160.1"/>
    </source>
</evidence>
<dbReference type="KEGG" id="pdj:D0907_02160"/>
<evidence type="ECO:0000313" key="3">
    <source>
        <dbReference type="EMBL" id="MEJ6498342.1"/>
    </source>
</evidence>
<evidence type="ECO:0000313" key="2">
    <source>
        <dbReference type="EMBL" id="KPM82301.1"/>
    </source>
</evidence>
<accession>A0A0P7DXQ1</accession>
<keyword evidence="6" id="KW-1185">Reference proteome</keyword>
<dbReference type="EMBL" id="CP032090">
    <property type="protein sequence ID" value="AXV64160.1"/>
    <property type="molecule type" value="Genomic_DNA"/>
</dbReference>
<name>A0A0P7DXQ1_9GAMM</name>
<protein>
    <recommendedName>
        <fullName evidence="7">Orphan protein</fullName>
    </recommendedName>
</protein>
<dbReference type="Proteomes" id="UP000050378">
    <property type="component" value="Unassembled WGS sequence"/>
</dbReference>
<gene>
    <name evidence="2" type="ORF">AOG27_16570</name>
    <name evidence="1" type="ORF">D0907_02160</name>
    <name evidence="3" type="ORF">PQI24_20095</name>
</gene>
<evidence type="ECO:0000313" key="4">
    <source>
        <dbReference type="Proteomes" id="UP000050378"/>
    </source>
</evidence>
<dbReference type="Proteomes" id="UP000264605">
    <property type="component" value="Chromosome"/>
</dbReference>
<proteinExistence type="predicted"/>
<dbReference type="GeneID" id="29845617"/>
<evidence type="ECO:0008006" key="7">
    <source>
        <dbReference type="Google" id="ProtNLM"/>
    </source>
</evidence>
<sequence>MNISGSSLPAMSGGGESAEVYSASLAKKQQKADGAAALALIEGAAMNTSAAQTPAKSVTATLGNNVNVYV</sequence>
<dbReference type="PATRIC" id="fig|570156.3.peg.1243"/>